<feature type="domain" description="CBM6" evidence="2">
    <location>
        <begin position="8"/>
        <end position="133"/>
    </location>
</feature>
<name>A0A840V4K4_9BACT</name>
<dbReference type="Gene3D" id="2.115.10.20">
    <property type="entry name" value="Glycosyl hydrolase domain, family 43"/>
    <property type="match status" value="1"/>
</dbReference>
<evidence type="ECO:0000259" key="2">
    <source>
        <dbReference type="PROSITE" id="PS51175"/>
    </source>
</evidence>
<dbReference type="AlphaFoldDB" id="A0A840V4K4"/>
<dbReference type="SUPFAM" id="SSF49785">
    <property type="entry name" value="Galactose-binding domain-like"/>
    <property type="match status" value="1"/>
</dbReference>
<evidence type="ECO:0000256" key="1">
    <source>
        <dbReference type="ARBA" id="ARBA00022729"/>
    </source>
</evidence>
<comment type="caution">
    <text evidence="3">The sequence shown here is derived from an EMBL/GenBank/DDBJ whole genome shotgun (WGS) entry which is preliminary data.</text>
</comment>
<proteinExistence type="predicted"/>
<accession>A0A840V4K4</accession>
<reference evidence="3 4" key="1">
    <citation type="submission" date="2020-08" db="EMBL/GenBank/DDBJ databases">
        <title>Genomic Encyclopedia of Type Strains, Phase IV (KMG-IV): sequencing the most valuable type-strain genomes for metagenomic binning, comparative biology and taxonomic classification.</title>
        <authorList>
            <person name="Goeker M."/>
        </authorList>
    </citation>
    <scope>NUCLEOTIDE SEQUENCE [LARGE SCALE GENOMIC DNA]</scope>
    <source>
        <strain evidence="3 4">YC6886</strain>
    </source>
</reference>
<dbReference type="RefSeq" id="WP_184018636.1">
    <property type="nucleotide sequence ID" value="NZ_JACHFD010000010.1"/>
</dbReference>
<dbReference type="PROSITE" id="PS51175">
    <property type="entry name" value="CBM6"/>
    <property type="match status" value="1"/>
</dbReference>
<sequence>MAANNPLSPIRATAYDEKSGDIRTEACVEGGENLASVHNGEWVVYEDFDFDSGVAAFKARFASVREGKIEVRLDQVDGPLLGVAEFDSTGGWQKWDDIAVNVDNSQAGVRDVYLVFRGYTQSALVNLSEFTFLKSTVLENRATNMSLRLDEVDDEPQATQSWGVPETGFRDDFTAGLTHWNVHHMEIREAGGTPFMVSSDEELAFAVTPDVYINKTDTGGEWRTLAQATLSVRLMADSEKSRPGFGFASRDGERAVFVTLNPEKNTLEAYRKTQGGELKLIHSHPRKPSEQDWRLKVGTLYDVRMDWSPYSNGMIVYLRESSGALITSFRTVIDLPAARRPFLISQGGPAKFSQVRFDPTLDHWNFKWEWKKEPILASDVCNPAVWKGTDGSFYMVWRKFGHDTFHGTATSTDGVHWTRLHDELLKCTGDMNVLRDPFGDGHVWITGGSANQPWWRSDESSRFVEWEETGKDLGDIHGNNRIQEFIDTARHPELAPIRLRGKNYRFIGYCENWEDEPKPHTVVLLSNTLTDWVLADPEPILPPRDDFWGEKGNALGSAFVLPDGNILTAICACTFDGYTGASEPSNISAIYDGKEPWKRLRLGTLPDAPVSKEGTWYEGPNFGTAYLYDDQSDTLFFYGGFHDYFVGMMRVRNFLQTYYPESYQNRSGSR</sequence>
<dbReference type="InterPro" id="IPR005084">
    <property type="entry name" value="CBM6"/>
</dbReference>
<dbReference type="EMBL" id="JACHFD010000010">
    <property type="protein sequence ID" value="MBB5351976.1"/>
    <property type="molecule type" value="Genomic_DNA"/>
</dbReference>
<dbReference type="InterPro" id="IPR008979">
    <property type="entry name" value="Galactose-bd-like_sf"/>
</dbReference>
<evidence type="ECO:0000313" key="3">
    <source>
        <dbReference type="EMBL" id="MBB5351976.1"/>
    </source>
</evidence>
<dbReference type="Gene3D" id="2.60.120.260">
    <property type="entry name" value="Galactose-binding domain-like"/>
    <property type="match status" value="1"/>
</dbReference>
<dbReference type="GO" id="GO:0030246">
    <property type="term" value="F:carbohydrate binding"/>
    <property type="evidence" value="ECO:0007669"/>
    <property type="project" value="InterPro"/>
</dbReference>
<dbReference type="InterPro" id="IPR006584">
    <property type="entry name" value="Cellulose-bd_IV"/>
</dbReference>
<keyword evidence="1" id="KW-0732">Signal</keyword>
<dbReference type="InterPro" id="IPR023296">
    <property type="entry name" value="Glyco_hydro_beta-prop_sf"/>
</dbReference>
<dbReference type="Pfam" id="PF03422">
    <property type="entry name" value="CBM_6"/>
    <property type="match status" value="1"/>
</dbReference>
<gene>
    <name evidence="3" type="ORF">HNR46_002217</name>
</gene>
<dbReference type="CDD" id="cd04084">
    <property type="entry name" value="CBM6_xylanase-like"/>
    <property type="match status" value="1"/>
</dbReference>
<dbReference type="SMART" id="SM00606">
    <property type="entry name" value="CBD_IV"/>
    <property type="match status" value="1"/>
</dbReference>
<evidence type="ECO:0000313" key="4">
    <source>
        <dbReference type="Proteomes" id="UP000557717"/>
    </source>
</evidence>
<organism evidence="3 4">
    <name type="scientific">Haloferula luteola</name>
    <dbReference type="NCBI Taxonomy" id="595692"/>
    <lineage>
        <taxon>Bacteria</taxon>
        <taxon>Pseudomonadati</taxon>
        <taxon>Verrucomicrobiota</taxon>
        <taxon>Verrucomicrobiia</taxon>
        <taxon>Verrucomicrobiales</taxon>
        <taxon>Verrucomicrobiaceae</taxon>
        <taxon>Haloferula</taxon>
    </lineage>
</organism>
<keyword evidence="4" id="KW-1185">Reference proteome</keyword>
<dbReference type="Proteomes" id="UP000557717">
    <property type="component" value="Unassembled WGS sequence"/>
</dbReference>
<protein>
    <recommendedName>
        <fullName evidence="2">CBM6 domain-containing protein</fullName>
    </recommendedName>
</protein>
<dbReference type="SUPFAM" id="SSF75005">
    <property type="entry name" value="Arabinanase/levansucrase/invertase"/>
    <property type="match status" value="1"/>
</dbReference>